<keyword evidence="4" id="KW-0808">Transferase</keyword>
<dbReference type="CDD" id="cd16922">
    <property type="entry name" value="HATPase_EvgS-ArcB-TorS-like"/>
    <property type="match status" value="1"/>
</dbReference>
<evidence type="ECO:0000256" key="5">
    <source>
        <dbReference type="ARBA" id="ARBA00022777"/>
    </source>
</evidence>
<dbReference type="SUPFAM" id="SSF55781">
    <property type="entry name" value="GAF domain-like"/>
    <property type="match status" value="1"/>
</dbReference>
<dbReference type="InterPro" id="IPR029016">
    <property type="entry name" value="GAF-like_dom_sf"/>
</dbReference>
<dbReference type="InterPro" id="IPR036890">
    <property type="entry name" value="HATPase_C_sf"/>
</dbReference>
<dbReference type="Gene3D" id="1.10.287.130">
    <property type="match status" value="1"/>
</dbReference>
<keyword evidence="6" id="KW-0902">Two-component regulatory system</keyword>
<dbReference type="InterPro" id="IPR003661">
    <property type="entry name" value="HisK_dim/P_dom"/>
</dbReference>
<dbReference type="InterPro" id="IPR004358">
    <property type="entry name" value="Sig_transdc_His_kin-like_C"/>
</dbReference>
<dbReference type="InterPro" id="IPR003594">
    <property type="entry name" value="HATPase_dom"/>
</dbReference>
<dbReference type="SMART" id="SM00065">
    <property type="entry name" value="GAF"/>
    <property type="match status" value="1"/>
</dbReference>
<evidence type="ECO:0000256" key="6">
    <source>
        <dbReference type="ARBA" id="ARBA00023012"/>
    </source>
</evidence>
<evidence type="ECO:0000256" key="2">
    <source>
        <dbReference type="ARBA" id="ARBA00012438"/>
    </source>
</evidence>
<dbReference type="SMART" id="SM00387">
    <property type="entry name" value="HATPase_c"/>
    <property type="match status" value="1"/>
</dbReference>
<dbReference type="Pfam" id="PF02518">
    <property type="entry name" value="HATPase_c"/>
    <property type="match status" value="1"/>
</dbReference>
<dbReference type="SUPFAM" id="SSF47384">
    <property type="entry name" value="Homodimeric domain of signal transducing histidine kinase"/>
    <property type="match status" value="1"/>
</dbReference>
<sequence length="400" mass="44079">MSSARTPENENERLSTLLELEILDTLEEQAYDDLTELAAHICGTPIALVSLVDRDRQWFKYHHGLEARETPREYAFCAHAILQDEALVVPDSEQDPRFCDNPLVTGDPHVKFYAGMPLILNNSMPVGTLCVIDHHPRELSNIQQSALEALARQVVSQLELRLKVKALQALDNTKDNFISLVSHELRTPLTSIKGSLSLLVHNMADKMQQDANSVAGIALRNSDRLLMIVNDILDASRIDAGRLDMTLAPCHLLVLAEEAVELNQSYARECHCQVQLVSAIEQNDITVNVDKGRFMQVMSNLISNAAKFTRNSGDVIVSIESDGNTVCVSVTDQGVGIKLEDQANIFKRFPGISSEANGKLPGTGLGLNICKSIIEQMNGTIGFESSPGKGSRFYFTLPQQ</sequence>
<dbReference type="InterPro" id="IPR050736">
    <property type="entry name" value="Sensor_HK_Regulatory"/>
</dbReference>
<protein>
    <recommendedName>
        <fullName evidence="2">histidine kinase</fullName>
        <ecNumber evidence="2">2.7.13.3</ecNumber>
    </recommendedName>
</protein>
<dbReference type="InterPro" id="IPR005467">
    <property type="entry name" value="His_kinase_dom"/>
</dbReference>
<gene>
    <name evidence="8" type="ORF">GCM10023116_24570</name>
</gene>
<dbReference type="EC" id="2.7.13.3" evidence="2"/>
<dbReference type="CDD" id="cd00082">
    <property type="entry name" value="HisKA"/>
    <property type="match status" value="1"/>
</dbReference>
<dbReference type="InterPro" id="IPR003018">
    <property type="entry name" value="GAF"/>
</dbReference>
<comment type="caution">
    <text evidence="8">The sequence shown here is derived from an EMBL/GenBank/DDBJ whole genome shotgun (WGS) entry which is preliminary data.</text>
</comment>
<evidence type="ECO:0000256" key="3">
    <source>
        <dbReference type="ARBA" id="ARBA00022553"/>
    </source>
</evidence>
<dbReference type="SMART" id="SM00388">
    <property type="entry name" value="HisKA"/>
    <property type="match status" value="1"/>
</dbReference>
<dbReference type="PANTHER" id="PTHR43711">
    <property type="entry name" value="TWO-COMPONENT HISTIDINE KINASE"/>
    <property type="match status" value="1"/>
</dbReference>
<evidence type="ECO:0000259" key="7">
    <source>
        <dbReference type="PROSITE" id="PS50109"/>
    </source>
</evidence>
<dbReference type="PRINTS" id="PR00344">
    <property type="entry name" value="BCTRLSENSOR"/>
</dbReference>
<dbReference type="PROSITE" id="PS50109">
    <property type="entry name" value="HIS_KIN"/>
    <property type="match status" value="1"/>
</dbReference>
<organism evidence="8 9">
    <name type="scientific">Kistimonas scapharcae</name>
    <dbReference type="NCBI Taxonomy" id="1036133"/>
    <lineage>
        <taxon>Bacteria</taxon>
        <taxon>Pseudomonadati</taxon>
        <taxon>Pseudomonadota</taxon>
        <taxon>Gammaproteobacteria</taxon>
        <taxon>Oceanospirillales</taxon>
        <taxon>Endozoicomonadaceae</taxon>
        <taxon>Kistimonas</taxon>
    </lineage>
</organism>
<keyword evidence="9" id="KW-1185">Reference proteome</keyword>
<name>A0ABP8V448_9GAMM</name>
<keyword evidence="3" id="KW-0597">Phosphoprotein</keyword>
<evidence type="ECO:0000313" key="8">
    <source>
        <dbReference type="EMBL" id="GAA4650174.1"/>
    </source>
</evidence>
<dbReference type="Gene3D" id="3.30.450.40">
    <property type="match status" value="1"/>
</dbReference>
<dbReference type="InterPro" id="IPR036097">
    <property type="entry name" value="HisK_dim/P_sf"/>
</dbReference>
<dbReference type="EMBL" id="BAABFL010000370">
    <property type="protein sequence ID" value="GAA4650174.1"/>
    <property type="molecule type" value="Genomic_DNA"/>
</dbReference>
<evidence type="ECO:0000313" key="9">
    <source>
        <dbReference type="Proteomes" id="UP001500604"/>
    </source>
</evidence>
<dbReference type="Gene3D" id="3.30.565.10">
    <property type="entry name" value="Histidine kinase-like ATPase, C-terminal domain"/>
    <property type="match status" value="1"/>
</dbReference>
<dbReference type="Pfam" id="PF01590">
    <property type="entry name" value="GAF"/>
    <property type="match status" value="1"/>
</dbReference>
<evidence type="ECO:0000256" key="4">
    <source>
        <dbReference type="ARBA" id="ARBA00022679"/>
    </source>
</evidence>
<proteinExistence type="predicted"/>
<dbReference type="Proteomes" id="UP001500604">
    <property type="component" value="Unassembled WGS sequence"/>
</dbReference>
<dbReference type="SUPFAM" id="SSF55874">
    <property type="entry name" value="ATPase domain of HSP90 chaperone/DNA topoisomerase II/histidine kinase"/>
    <property type="match status" value="1"/>
</dbReference>
<feature type="domain" description="Histidine kinase" evidence="7">
    <location>
        <begin position="180"/>
        <end position="400"/>
    </location>
</feature>
<reference evidence="9" key="1">
    <citation type="journal article" date="2019" name="Int. J. Syst. Evol. Microbiol.">
        <title>The Global Catalogue of Microorganisms (GCM) 10K type strain sequencing project: providing services to taxonomists for standard genome sequencing and annotation.</title>
        <authorList>
            <consortium name="The Broad Institute Genomics Platform"/>
            <consortium name="The Broad Institute Genome Sequencing Center for Infectious Disease"/>
            <person name="Wu L."/>
            <person name="Ma J."/>
        </authorList>
    </citation>
    <scope>NUCLEOTIDE SEQUENCE [LARGE SCALE GENOMIC DNA]</scope>
    <source>
        <strain evidence="9">JCM 17805</strain>
    </source>
</reference>
<evidence type="ECO:0000256" key="1">
    <source>
        <dbReference type="ARBA" id="ARBA00000085"/>
    </source>
</evidence>
<dbReference type="Pfam" id="PF00512">
    <property type="entry name" value="HisKA"/>
    <property type="match status" value="1"/>
</dbReference>
<dbReference type="GO" id="GO:0016301">
    <property type="term" value="F:kinase activity"/>
    <property type="evidence" value="ECO:0007669"/>
    <property type="project" value="UniProtKB-KW"/>
</dbReference>
<comment type="catalytic activity">
    <reaction evidence="1">
        <text>ATP + protein L-histidine = ADP + protein N-phospho-L-histidine.</text>
        <dbReference type="EC" id="2.7.13.3"/>
    </reaction>
</comment>
<dbReference type="PANTHER" id="PTHR43711:SF31">
    <property type="entry name" value="HISTIDINE KINASE"/>
    <property type="match status" value="1"/>
</dbReference>
<accession>A0ABP8V448</accession>
<dbReference type="RefSeq" id="WP_345196278.1">
    <property type="nucleotide sequence ID" value="NZ_BAABFL010000370.1"/>
</dbReference>
<keyword evidence="5 8" id="KW-0418">Kinase</keyword>